<name>A0A7S4F0F1_CHRCT</name>
<gene>
    <name evidence="2" type="ORF">PCAR00345_LOCUS17004</name>
</gene>
<dbReference type="Gene3D" id="3.50.50.60">
    <property type="entry name" value="FAD/NAD(P)-binding domain"/>
    <property type="match status" value="1"/>
</dbReference>
<protein>
    <recommendedName>
        <fullName evidence="3">Glucose-methanol-choline oxidoreductase N-terminal domain-containing protein</fullName>
    </recommendedName>
</protein>
<proteinExistence type="predicted"/>
<sequence>MPSSPPPSPSPDSPAPSTPPLNPNSPTPSPPAPPSSPPPSSPSPSPPLPPTTPDLNDVEFDVILVGAGAGGAAAAAFLQSSTNAERILVLTDGDDKSNLLAEDKFDDTVYNYFGKFDQREIPNKMGGASWIQTMGPGGNNLHNGGVHQLPPPGQLDTLLGGNGDAIKATTWLASAGPSSLAASATAECNDRDPTNLKNYYLNGPLGCSPLHRYAYCDSSDDECSLEASVASGSSSTARAVFGAMTSGLHKTSMWGDLVDKSASQLTISPLKGVQIVKDATGTRATGVQLSDGSVPRARCSVVLSAGVWGTAEILMRTFGLRKLGGLWEHAVLPVLDPLLYPGPDGLANTQGMDDSGCTSRLKAGNLHTPTRERAQAEFLICEADPNVTGDAPRLLAA</sequence>
<accession>A0A7S4F0F1</accession>
<dbReference type="InterPro" id="IPR036188">
    <property type="entry name" value="FAD/NAD-bd_sf"/>
</dbReference>
<evidence type="ECO:0000256" key="1">
    <source>
        <dbReference type="SAM" id="MobiDB-lite"/>
    </source>
</evidence>
<feature type="region of interest" description="Disordered" evidence="1">
    <location>
        <begin position="1"/>
        <end position="55"/>
    </location>
</feature>
<dbReference type="SUPFAM" id="SSF51905">
    <property type="entry name" value="FAD/NAD(P)-binding domain"/>
    <property type="match status" value="1"/>
</dbReference>
<evidence type="ECO:0008006" key="3">
    <source>
        <dbReference type="Google" id="ProtNLM"/>
    </source>
</evidence>
<dbReference type="AlphaFoldDB" id="A0A7S4F0F1"/>
<feature type="compositionally biased region" description="Pro residues" evidence="1">
    <location>
        <begin position="1"/>
        <end position="52"/>
    </location>
</feature>
<dbReference type="EMBL" id="HBIZ01026850">
    <property type="protein sequence ID" value="CAE0764392.1"/>
    <property type="molecule type" value="Transcribed_RNA"/>
</dbReference>
<organism evidence="2">
    <name type="scientific">Chrysotila carterae</name>
    <name type="common">Marine alga</name>
    <name type="synonym">Syracosphaera carterae</name>
    <dbReference type="NCBI Taxonomy" id="13221"/>
    <lineage>
        <taxon>Eukaryota</taxon>
        <taxon>Haptista</taxon>
        <taxon>Haptophyta</taxon>
        <taxon>Prymnesiophyceae</taxon>
        <taxon>Isochrysidales</taxon>
        <taxon>Isochrysidaceae</taxon>
        <taxon>Chrysotila</taxon>
    </lineage>
</organism>
<evidence type="ECO:0000313" key="2">
    <source>
        <dbReference type="EMBL" id="CAE0764392.1"/>
    </source>
</evidence>
<reference evidence="2" key="1">
    <citation type="submission" date="2021-01" db="EMBL/GenBank/DDBJ databases">
        <authorList>
            <person name="Corre E."/>
            <person name="Pelletier E."/>
            <person name="Niang G."/>
            <person name="Scheremetjew M."/>
            <person name="Finn R."/>
            <person name="Kale V."/>
            <person name="Holt S."/>
            <person name="Cochrane G."/>
            <person name="Meng A."/>
            <person name="Brown T."/>
            <person name="Cohen L."/>
        </authorList>
    </citation>
    <scope>NUCLEOTIDE SEQUENCE</scope>
    <source>
        <strain evidence="2">CCMP645</strain>
    </source>
</reference>